<dbReference type="AlphaFoldDB" id="A0A9Q1G9P7"/>
<evidence type="ECO:0000313" key="2">
    <source>
        <dbReference type="EMBL" id="KAJ8379491.1"/>
    </source>
</evidence>
<protein>
    <submittedName>
        <fullName evidence="2">Uncharacterized protein</fullName>
    </submittedName>
</protein>
<dbReference type="EMBL" id="JAINUF010000001">
    <property type="protein sequence ID" value="KAJ8379491.1"/>
    <property type="molecule type" value="Genomic_DNA"/>
</dbReference>
<evidence type="ECO:0000313" key="3">
    <source>
        <dbReference type="Proteomes" id="UP001152622"/>
    </source>
</evidence>
<evidence type="ECO:0000256" key="1">
    <source>
        <dbReference type="SAM" id="MobiDB-lite"/>
    </source>
</evidence>
<reference evidence="2" key="1">
    <citation type="journal article" date="2023" name="Science">
        <title>Genome structures resolve the early diversification of teleost fishes.</title>
        <authorList>
            <person name="Parey E."/>
            <person name="Louis A."/>
            <person name="Montfort J."/>
            <person name="Bouchez O."/>
            <person name="Roques C."/>
            <person name="Iampietro C."/>
            <person name="Lluch J."/>
            <person name="Castinel A."/>
            <person name="Donnadieu C."/>
            <person name="Desvignes T."/>
            <person name="Floi Bucao C."/>
            <person name="Jouanno E."/>
            <person name="Wen M."/>
            <person name="Mejri S."/>
            <person name="Dirks R."/>
            <person name="Jansen H."/>
            <person name="Henkel C."/>
            <person name="Chen W.J."/>
            <person name="Zahm M."/>
            <person name="Cabau C."/>
            <person name="Klopp C."/>
            <person name="Thompson A.W."/>
            <person name="Robinson-Rechavi M."/>
            <person name="Braasch I."/>
            <person name="Lecointre G."/>
            <person name="Bobe J."/>
            <person name="Postlethwait J.H."/>
            <person name="Berthelot C."/>
            <person name="Roest Crollius H."/>
            <person name="Guiguen Y."/>
        </authorList>
    </citation>
    <scope>NUCLEOTIDE SEQUENCE</scope>
    <source>
        <strain evidence="2">WJC10195</strain>
    </source>
</reference>
<dbReference type="Proteomes" id="UP001152622">
    <property type="component" value="Chromosome 1"/>
</dbReference>
<gene>
    <name evidence="2" type="ORF">SKAU_G00002690</name>
</gene>
<sequence>MPTTDPFGQGPVPYPTHGQGPSWTLHRQAERPFLTQGLSGVCETEGLLLPAFIFCLTCSTACQFLLESAVAMPEDATAASPPGSPVALHSPPALRHVVILEPFPTSHHFRLLNAVRRARF</sequence>
<proteinExistence type="predicted"/>
<accession>A0A9Q1G9P7</accession>
<comment type="caution">
    <text evidence="2">The sequence shown here is derived from an EMBL/GenBank/DDBJ whole genome shotgun (WGS) entry which is preliminary data.</text>
</comment>
<feature type="region of interest" description="Disordered" evidence="1">
    <location>
        <begin position="1"/>
        <end position="21"/>
    </location>
</feature>
<organism evidence="2 3">
    <name type="scientific">Synaphobranchus kaupii</name>
    <name type="common">Kaup's arrowtooth eel</name>
    <dbReference type="NCBI Taxonomy" id="118154"/>
    <lineage>
        <taxon>Eukaryota</taxon>
        <taxon>Metazoa</taxon>
        <taxon>Chordata</taxon>
        <taxon>Craniata</taxon>
        <taxon>Vertebrata</taxon>
        <taxon>Euteleostomi</taxon>
        <taxon>Actinopterygii</taxon>
        <taxon>Neopterygii</taxon>
        <taxon>Teleostei</taxon>
        <taxon>Anguilliformes</taxon>
        <taxon>Synaphobranchidae</taxon>
        <taxon>Synaphobranchus</taxon>
    </lineage>
</organism>
<keyword evidence="3" id="KW-1185">Reference proteome</keyword>
<name>A0A9Q1G9P7_SYNKA</name>